<sequence>MPVNQPTSTNNVAVANTFQVLQSIDEEDSEGETPDSQAVVLDMDKSKTNPSKIASEDPQLSPPRRVESDENIIDLTVKVNSVAENHEGNVSHDDEPDENQEEAIMTEDLNLALVPHASTLEGNPNMETDIPLFITDGNECYEEKEDHEGSYGSDSELLKKNKKYIPPLSMQTRSRVGGLSSSSKKGFQCCKDC</sequence>
<feature type="region of interest" description="Disordered" evidence="1">
    <location>
        <begin position="164"/>
        <end position="193"/>
    </location>
</feature>
<accession>A0A7J6W215</accession>
<proteinExistence type="predicted"/>
<keyword evidence="3" id="KW-1185">Reference proteome</keyword>
<reference evidence="2 3" key="1">
    <citation type="submission" date="2020-06" db="EMBL/GenBank/DDBJ databases">
        <title>Transcriptomic and genomic resources for Thalictrum thalictroides and T. hernandezii: Facilitating candidate gene discovery in an emerging model plant lineage.</title>
        <authorList>
            <person name="Arias T."/>
            <person name="Riano-Pachon D.M."/>
            <person name="Di Stilio V.S."/>
        </authorList>
    </citation>
    <scope>NUCLEOTIDE SEQUENCE [LARGE SCALE GENOMIC DNA]</scope>
    <source>
        <strain evidence="3">cv. WT478/WT964</strain>
        <tissue evidence="2">Leaves</tissue>
    </source>
</reference>
<evidence type="ECO:0000313" key="3">
    <source>
        <dbReference type="Proteomes" id="UP000554482"/>
    </source>
</evidence>
<name>A0A7J6W215_THATH</name>
<evidence type="ECO:0000256" key="1">
    <source>
        <dbReference type="SAM" id="MobiDB-lite"/>
    </source>
</evidence>
<feature type="region of interest" description="Disordered" evidence="1">
    <location>
        <begin position="24"/>
        <end position="101"/>
    </location>
</feature>
<feature type="compositionally biased region" description="Polar residues" evidence="1">
    <location>
        <begin position="169"/>
        <end position="185"/>
    </location>
</feature>
<feature type="compositionally biased region" description="Basic and acidic residues" evidence="1">
    <location>
        <begin position="84"/>
        <end position="93"/>
    </location>
</feature>
<organism evidence="2 3">
    <name type="scientific">Thalictrum thalictroides</name>
    <name type="common">Rue-anemone</name>
    <name type="synonym">Anemone thalictroides</name>
    <dbReference type="NCBI Taxonomy" id="46969"/>
    <lineage>
        <taxon>Eukaryota</taxon>
        <taxon>Viridiplantae</taxon>
        <taxon>Streptophyta</taxon>
        <taxon>Embryophyta</taxon>
        <taxon>Tracheophyta</taxon>
        <taxon>Spermatophyta</taxon>
        <taxon>Magnoliopsida</taxon>
        <taxon>Ranunculales</taxon>
        <taxon>Ranunculaceae</taxon>
        <taxon>Thalictroideae</taxon>
        <taxon>Thalictrum</taxon>
    </lineage>
</organism>
<dbReference type="AlphaFoldDB" id="A0A7J6W215"/>
<dbReference type="Proteomes" id="UP000554482">
    <property type="component" value="Unassembled WGS sequence"/>
</dbReference>
<gene>
    <name evidence="2" type="ORF">FRX31_019839</name>
</gene>
<feature type="compositionally biased region" description="Acidic residues" evidence="1">
    <location>
        <begin position="24"/>
        <end position="33"/>
    </location>
</feature>
<evidence type="ECO:0000313" key="2">
    <source>
        <dbReference type="EMBL" id="KAF5190572.1"/>
    </source>
</evidence>
<protein>
    <submittedName>
        <fullName evidence="2">Uncharacterized protein</fullName>
    </submittedName>
</protein>
<dbReference type="EMBL" id="JABWDY010023973">
    <property type="protein sequence ID" value="KAF5190572.1"/>
    <property type="molecule type" value="Genomic_DNA"/>
</dbReference>
<comment type="caution">
    <text evidence="2">The sequence shown here is derived from an EMBL/GenBank/DDBJ whole genome shotgun (WGS) entry which is preliminary data.</text>
</comment>